<protein>
    <submittedName>
        <fullName evidence="2">Uncharacterized protein</fullName>
    </submittedName>
</protein>
<name>A0A139B0M8_GONPJ</name>
<gene>
    <name evidence="2" type="ORF">M427DRAFT_130207</name>
</gene>
<sequence length="92" mass="10423">MAIRFFHTSQPSDPTVRCTIRTPLRSTYASSSPAFTCSPSTVPIAIRPTPSPLPFQTDRSTPTTTSSWWMGTRRRMERVWMEGWVCGTLLRS</sequence>
<reference evidence="2 3" key="1">
    <citation type="journal article" date="2015" name="Genome Biol. Evol.">
        <title>Phylogenomic analyses indicate that early fungi evolved digesting cell walls of algal ancestors of land plants.</title>
        <authorList>
            <person name="Chang Y."/>
            <person name="Wang S."/>
            <person name="Sekimoto S."/>
            <person name="Aerts A.L."/>
            <person name="Choi C."/>
            <person name="Clum A."/>
            <person name="LaButti K.M."/>
            <person name="Lindquist E.A."/>
            <person name="Yee Ngan C."/>
            <person name="Ohm R.A."/>
            <person name="Salamov A.A."/>
            <person name="Grigoriev I.V."/>
            <person name="Spatafora J.W."/>
            <person name="Berbee M.L."/>
        </authorList>
    </citation>
    <scope>NUCLEOTIDE SEQUENCE [LARGE SCALE GENOMIC DNA]</scope>
    <source>
        <strain evidence="2 3">JEL478</strain>
    </source>
</reference>
<evidence type="ECO:0000313" key="2">
    <source>
        <dbReference type="EMBL" id="KXS22551.1"/>
    </source>
</evidence>
<dbReference type="AlphaFoldDB" id="A0A139B0M8"/>
<dbReference type="Proteomes" id="UP000070544">
    <property type="component" value="Unassembled WGS sequence"/>
</dbReference>
<keyword evidence="3" id="KW-1185">Reference proteome</keyword>
<proteinExistence type="predicted"/>
<accession>A0A139B0M8</accession>
<evidence type="ECO:0000313" key="3">
    <source>
        <dbReference type="Proteomes" id="UP000070544"/>
    </source>
</evidence>
<evidence type="ECO:0000256" key="1">
    <source>
        <dbReference type="SAM" id="MobiDB-lite"/>
    </source>
</evidence>
<feature type="compositionally biased region" description="Polar residues" evidence="1">
    <location>
        <begin position="57"/>
        <end position="68"/>
    </location>
</feature>
<organism evidence="2 3">
    <name type="scientific">Gonapodya prolifera (strain JEL478)</name>
    <name type="common">Monoblepharis prolifera</name>
    <dbReference type="NCBI Taxonomy" id="1344416"/>
    <lineage>
        <taxon>Eukaryota</taxon>
        <taxon>Fungi</taxon>
        <taxon>Fungi incertae sedis</taxon>
        <taxon>Chytridiomycota</taxon>
        <taxon>Chytridiomycota incertae sedis</taxon>
        <taxon>Monoblepharidomycetes</taxon>
        <taxon>Monoblepharidales</taxon>
        <taxon>Gonapodyaceae</taxon>
        <taxon>Gonapodya</taxon>
    </lineage>
</organism>
<feature type="region of interest" description="Disordered" evidence="1">
    <location>
        <begin position="49"/>
        <end position="68"/>
    </location>
</feature>
<dbReference type="EMBL" id="KQ965731">
    <property type="protein sequence ID" value="KXS22551.1"/>
    <property type="molecule type" value="Genomic_DNA"/>
</dbReference>